<feature type="binding site" evidence="6">
    <location>
        <begin position="144"/>
        <end position="148"/>
    </location>
    <ligand>
        <name>substrate</name>
    </ligand>
</feature>
<comment type="catalytic activity">
    <reaction evidence="5 6">
        <text>L-threonylcarbamoyladenylate + adenosine(37) in tRNA = N(6)-L-threonylcarbamoyladenosine(37) in tRNA + AMP + H(+)</text>
        <dbReference type="Rhea" id="RHEA:37059"/>
        <dbReference type="Rhea" id="RHEA-COMP:10162"/>
        <dbReference type="Rhea" id="RHEA-COMP:10163"/>
        <dbReference type="ChEBI" id="CHEBI:15378"/>
        <dbReference type="ChEBI" id="CHEBI:73682"/>
        <dbReference type="ChEBI" id="CHEBI:74411"/>
        <dbReference type="ChEBI" id="CHEBI:74418"/>
        <dbReference type="ChEBI" id="CHEBI:456215"/>
        <dbReference type="EC" id="2.3.1.234"/>
    </reaction>
</comment>
<dbReference type="HAMAP" id="MF_01445">
    <property type="entry name" value="TsaD"/>
    <property type="match status" value="1"/>
</dbReference>
<dbReference type="GO" id="GO:0061711">
    <property type="term" value="F:tRNA N(6)-L-threonylcarbamoyladenine synthase activity"/>
    <property type="evidence" value="ECO:0007669"/>
    <property type="project" value="UniProtKB-EC"/>
</dbReference>
<feature type="binding site" evidence="6">
    <location>
        <position position="194"/>
    </location>
    <ligand>
        <name>substrate</name>
    </ligand>
</feature>
<dbReference type="EMBL" id="MFKH01000010">
    <property type="protein sequence ID" value="OGG37461.1"/>
    <property type="molecule type" value="Genomic_DNA"/>
</dbReference>
<evidence type="ECO:0000256" key="3">
    <source>
        <dbReference type="ARBA" id="ARBA00022723"/>
    </source>
</evidence>
<dbReference type="EC" id="2.3.1.234" evidence="6"/>
<feature type="binding site" evidence="6">
    <location>
        <position position="119"/>
    </location>
    <ligand>
        <name>Fe cation</name>
        <dbReference type="ChEBI" id="CHEBI:24875"/>
    </ligand>
</feature>
<feature type="binding site" evidence="6">
    <location>
        <position position="177"/>
    </location>
    <ligand>
        <name>substrate</name>
    </ligand>
</feature>
<gene>
    <name evidence="6" type="primary">tsaD</name>
    <name evidence="8" type="ORF">A2110_02570</name>
</gene>
<comment type="similarity">
    <text evidence="6">Belongs to the KAE1 / TsaD family.</text>
</comment>
<dbReference type="Proteomes" id="UP000176273">
    <property type="component" value="Unassembled WGS sequence"/>
</dbReference>
<comment type="subcellular location">
    <subcellularLocation>
        <location evidence="6">Cytoplasm</location>
    </subcellularLocation>
</comment>
<keyword evidence="2 6" id="KW-0819">tRNA processing</keyword>
<name>A0A1F6BKK7_9BACT</name>
<protein>
    <recommendedName>
        <fullName evidence="6">tRNA N6-adenosine threonylcarbamoyltransferase</fullName>
        <ecNumber evidence="6">2.3.1.234</ecNumber>
    </recommendedName>
    <alternativeName>
        <fullName evidence="6">N6-L-threonylcarbamoyladenine synthase</fullName>
        <shortName evidence="6">t(6)A synthase</shortName>
    </alternativeName>
    <alternativeName>
        <fullName evidence="6">t(6)A37 threonylcarbamoyladenosine biosynthesis protein TsaD</fullName>
    </alternativeName>
    <alternativeName>
        <fullName evidence="6">tRNA threonylcarbamoyladenosine biosynthesis protein TsaD</fullName>
    </alternativeName>
</protein>
<dbReference type="PRINTS" id="PR00789">
    <property type="entry name" value="OSIALOPTASE"/>
</dbReference>
<dbReference type="PANTHER" id="PTHR11735">
    <property type="entry name" value="TRNA N6-ADENOSINE THREONYLCARBAMOYLTRANSFERASE"/>
    <property type="match status" value="1"/>
</dbReference>
<keyword evidence="3 6" id="KW-0479">Metal-binding</keyword>
<dbReference type="AlphaFoldDB" id="A0A1F6BKK7"/>
<reference evidence="8 9" key="1">
    <citation type="journal article" date="2016" name="Nat. Commun.">
        <title>Thousands of microbial genomes shed light on interconnected biogeochemical processes in an aquifer system.</title>
        <authorList>
            <person name="Anantharaman K."/>
            <person name="Brown C.T."/>
            <person name="Hug L.A."/>
            <person name="Sharon I."/>
            <person name="Castelle C.J."/>
            <person name="Probst A.J."/>
            <person name="Thomas B.C."/>
            <person name="Singh A."/>
            <person name="Wilkins M.J."/>
            <person name="Karaoz U."/>
            <person name="Brodie E.L."/>
            <person name="Williams K.H."/>
            <person name="Hubbard S.S."/>
            <person name="Banfield J.F."/>
        </authorList>
    </citation>
    <scope>NUCLEOTIDE SEQUENCE [LARGE SCALE GENOMIC DNA]</scope>
</reference>
<dbReference type="Gene3D" id="3.30.420.40">
    <property type="match status" value="2"/>
</dbReference>
<dbReference type="NCBIfam" id="TIGR00329">
    <property type="entry name" value="gcp_kae1"/>
    <property type="match status" value="1"/>
</dbReference>
<dbReference type="InterPro" id="IPR043129">
    <property type="entry name" value="ATPase_NBD"/>
</dbReference>
<evidence type="ECO:0000313" key="8">
    <source>
        <dbReference type="EMBL" id="OGG37461.1"/>
    </source>
</evidence>
<evidence type="ECO:0000313" key="9">
    <source>
        <dbReference type="Proteomes" id="UP000176273"/>
    </source>
</evidence>
<organism evidence="8 9">
    <name type="scientific">Candidatus Jorgensenbacteria bacterium GWA1_54_12</name>
    <dbReference type="NCBI Taxonomy" id="1798468"/>
    <lineage>
        <taxon>Bacteria</taxon>
        <taxon>Candidatus Joergenseniibacteriota</taxon>
    </lineage>
</organism>
<sequence>MRILAIETSCDETGIAILNFQGSLEEGFSFSIEANLLASQIETHRPYGGVVPGLARREHERNLPMLFRELEAKSFKLEPDIVAVTVGPGLSPCLWGGITFAEEIHGKHFSKAKLVGANHLEGHLYSFLLAENADVSVFPAIHLLVSGGHTMLILMRSLVDWDVLGETRDDAVGEAFDKVARLLELPYPGGPEIEKLAGKRMIGIRRKSFEFPAPMLHSGDYNFSYSGLKTAVLYYLRNNPRAKKPAVARAFQEAAFAPLVAKVKRATEEYGAKSIMLSGGVAANRVLQEKLRVLGHPFFVAPLKYNTDNAVIIALAASVNQISGKEYRLEAQPNLSL</sequence>
<feature type="binding site" evidence="6">
    <location>
        <position position="190"/>
    </location>
    <ligand>
        <name>substrate</name>
    </ligand>
</feature>
<comment type="function">
    <text evidence="6">Required for the formation of a threonylcarbamoyl group on adenosine at position 37 (t(6)A37) in tRNAs that read codons beginning with adenine. Is involved in the transfer of the threonylcarbamoyl moiety of threonylcarbamoyl-AMP (TC-AMP) to the N6 group of A37, together with TsaE and TsaB. TsaD likely plays a direct catalytic role in this reaction.</text>
</comment>
<dbReference type="NCBIfam" id="TIGR03723">
    <property type="entry name" value="T6A_TsaD_YgjD"/>
    <property type="match status" value="1"/>
</dbReference>
<dbReference type="GO" id="GO:0005737">
    <property type="term" value="C:cytoplasm"/>
    <property type="evidence" value="ECO:0007669"/>
    <property type="project" value="UniProtKB-SubCell"/>
</dbReference>
<evidence type="ECO:0000259" key="7">
    <source>
        <dbReference type="Pfam" id="PF00814"/>
    </source>
</evidence>
<dbReference type="InterPro" id="IPR000905">
    <property type="entry name" value="Gcp-like_dom"/>
</dbReference>
<proteinExistence type="inferred from homology"/>
<feature type="binding site" evidence="6">
    <location>
        <position position="284"/>
    </location>
    <ligand>
        <name>substrate</name>
    </ligand>
</feature>
<evidence type="ECO:0000256" key="2">
    <source>
        <dbReference type="ARBA" id="ARBA00022694"/>
    </source>
</evidence>
<dbReference type="InterPro" id="IPR017861">
    <property type="entry name" value="KAE1/TsaD"/>
</dbReference>
<dbReference type="Pfam" id="PF00814">
    <property type="entry name" value="TsaD"/>
    <property type="match status" value="1"/>
</dbReference>
<feature type="binding site" evidence="6">
    <location>
        <position position="123"/>
    </location>
    <ligand>
        <name>Fe cation</name>
        <dbReference type="ChEBI" id="CHEBI:24875"/>
    </ligand>
</feature>
<keyword evidence="6" id="KW-0408">Iron</keyword>
<accession>A0A1F6BKK7</accession>
<dbReference type="GO" id="GO:0002949">
    <property type="term" value="P:tRNA threonylcarbamoyladenosine modification"/>
    <property type="evidence" value="ECO:0007669"/>
    <property type="project" value="UniProtKB-UniRule"/>
</dbReference>
<keyword evidence="1 6" id="KW-0808">Transferase</keyword>
<comment type="caution">
    <text evidence="8">The sequence shown here is derived from an EMBL/GenBank/DDBJ whole genome shotgun (WGS) entry which is preliminary data.</text>
</comment>
<keyword evidence="6" id="KW-0963">Cytoplasm</keyword>
<dbReference type="STRING" id="1798468.A2110_02570"/>
<dbReference type="InterPro" id="IPR022450">
    <property type="entry name" value="TsaD"/>
</dbReference>
<comment type="cofactor">
    <cofactor evidence="6">
        <name>Fe(2+)</name>
        <dbReference type="ChEBI" id="CHEBI:29033"/>
    </cofactor>
    <text evidence="6">Binds 1 Fe(2+) ion per subunit.</text>
</comment>
<evidence type="ECO:0000256" key="5">
    <source>
        <dbReference type="ARBA" id="ARBA00048117"/>
    </source>
</evidence>
<evidence type="ECO:0000256" key="4">
    <source>
        <dbReference type="ARBA" id="ARBA00023315"/>
    </source>
</evidence>
<dbReference type="PANTHER" id="PTHR11735:SF6">
    <property type="entry name" value="TRNA N6-ADENOSINE THREONYLCARBAMOYLTRANSFERASE, MITOCHONDRIAL"/>
    <property type="match status" value="1"/>
</dbReference>
<keyword evidence="4 6" id="KW-0012">Acyltransferase</keyword>
<feature type="domain" description="Gcp-like" evidence="7">
    <location>
        <begin position="32"/>
        <end position="314"/>
    </location>
</feature>
<feature type="binding site" evidence="6">
    <location>
        <position position="308"/>
    </location>
    <ligand>
        <name>Fe cation</name>
        <dbReference type="ChEBI" id="CHEBI:24875"/>
    </ligand>
</feature>
<evidence type="ECO:0000256" key="1">
    <source>
        <dbReference type="ARBA" id="ARBA00022679"/>
    </source>
</evidence>
<dbReference type="SUPFAM" id="SSF53067">
    <property type="entry name" value="Actin-like ATPase domain"/>
    <property type="match status" value="2"/>
</dbReference>
<dbReference type="GO" id="GO:0005506">
    <property type="term" value="F:iron ion binding"/>
    <property type="evidence" value="ECO:0007669"/>
    <property type="project" value="UniProtKB-UniRule"/>
</dbReference>
<evidence type="ECO:0000256" key="6">
    <source>
        <dbReference type="HAMAP-Rule" id="MF_01445"/>
    </source>
</evidence>